<protein>
    <submittedName>
        <fullName evidence="1">Uncharacterized protein</fullName>
    </submittedName>
</protein>
<gene>
    <name evidence="1" type="ordered locus">EROM_051200</name>
</gene>
<dbReference type="VEuPathDB" id="MicrosporidiaDB:EROM_051200"/>
<accession>I6ZTQ4</accession>
<organism evidence="1 2">
    <name type="scientific">Encephalitozoon romaleae (strain SJ-2008)</name>
    <name type="common">Microsporidian parasite</name>
    <dbReference type="NCBI Taxonomy" id="1178016"/>
    <lineage>
        <taxon>Eukaryota</taxon>
        <taxon>Fungi</taxon>
        <taxon>Fungi incertae sedis</taxon>
        <taxon>Microsporidia</taxon>
        <taxon>Unikaryonidae</taxon>
        <taxon>Encephalitozoon</taxon>
    </lineage>
</organism>
<dbReference type="GeneID" id="20521352"/>
<sequence>MEFTSIPDFQELNNVGSQIVIHNHSALLMTYSLLVAIRSLLECLSYQDVAQFSLEDDIKSTFTNPALFDRKIMETIEKTETNIDELLKKTKKWVNSIGLTVYNNVELNEFQEFPDFRSKVYPYFIFSIHNPQCSDARMVWEKLYEIVIESRRSLNIYDNTGIWKELIKVKNEMLESKEIEYLTKRVFLSAPVLTPLRLMDGVEDILNGKYNEWIFPYLELCGLLSLLSTITSPR</sequence>
<dbReference type="AlphaFoldDB" id="I6ZTQ4"/>
<evidence type="ECO:0000313" key="2">
    <source>
        <dbReference type="Proteomes" id="UP000010094"/>
    </source>
</evidence>
<reference evidence="1 2" key="1">
    <citation type="journal article" date="2012" name="Proc. Natl. Acad. Sci. U.S.A.">
        <title>Gain and loss of multiple functionally related, horizontally transferred genes in the reduced genomes of two microsporidian parasites.</title>
        <authorList>
            <person name="Pombert J.-F."/>
            <person name="Selman M."/>
            <person name="Burki F."/>
            <person name="Bardell F.T."/>
            <person name="Farinelli L."/>
            <person name="Solter L.F."/>
            <person name="Whitman D.W."/>
            <person name="Weiss L.M."/>
            <person name="Corradi N."/>
            <person name="Keeling P.J."/>
        </authorList>
    </citation>
    <scope>NUCLEOTIDE SEQUENCE [LARGE SCALE GENOMIC DNA]</scope>
    <source>
        <strain evidence="1 2">SJ-2008</strain>
    </source>
</reference>
<name>I6ZTQ4_ENCRO</name>
<dbReference type="OrthoDB" id="10442416at2759"/>
<keyword evidence="2" id="KW-1185">Reference proteome</keyword>
<dbReference type="HOGENOM" id="CLU_1185003_0_0_1"/>
<dbReference type="Proteomes" id="UP000010094">
    <property type="component" value="Chromosome V"/>
</dbReference>
<dbReference type="KEGG" id="ero:EROM_051200"/>
<dbReference type="RefSeq" id="XP_009264548.1">
    <property type="nucleotide sequence ID" value="XM_009266273.1"/>
</dbReference>
<dbReference type="EMBL" id="CP003522">
    <property type="protein sequence ID" value="AFN83051.1"/>
    <property type="molecule type" value="Genomic_DNA"/>
</dbReference>
<proteinExistence type="predicted"/>
<evidence type="ECO:0000313" key="1">
    <source>
        <dbReference type="EMBL" id="AFN83051.1"/>
    </source>
</evidence>